<dbReference type="EMBL" id="KE504154">
    <property type="protein sequence ID" value="EPS99793.1"/>
    <property type="molecule type" value="Genomic_DNA"/>
</dbReference>
<name>S8E900_FOMSC</name>
<proteinExistence type="predicted"/>
<keyword evidence="1" id="KW-0472">Membrane</keyword>
<dbReference type="InParanoid" id="S8E900"/>
<evidence type="ECO:0000256" key="1">
    <source>
        <dbReference type="SAM" id="Phobius"/>
    </source>
</evidence>
<accession>S8E900</accession>
<keyword evidence="3" id="KW-1185">Reference proteome</keyword>
<keyword evidence="1" id="KW-1133">Transmembrane helix</keyword>
<dbReference type="Proteomes" id="UP000015241">
    <property type="component" value="Unassembled WGS sequence"/>
</dbReference>
<dbReference type="AlphaFoldDB" id="S8E900"/>
<keyword evidence="1" id="KW-0812">Transmembrane</keyword>
<evidence type="ECO:0000313" key="3">
    <source>
        <dbReference type="Proteomes" id="UP000015241"/>
    </source>
</evidence>
<evidence type="ECO:0000313" key="2">
    <source>
        <dbReference type="EMBL" id="EPS99793.1"/>
    </source>
</evidence>
<organism evidence="2 3">
    <name type="scientific">Fomitopsis schrenkii</name>
    <name type="common">Brown rot fungus</name>
    <dbReference type="NCBI Taxonomy" id="2126942"/>
    <lineage>
        <taxon>Eukaryota</taxon>
        <taxon>Fungi</taxon>
        <taxon>Dikarya</taxon>
        <taxon>Basidiomycota</taxon>
        <taxon>Agaricomycotina</taxon>
        <taxon>Agaricomycetes</taxon>
        <taxon>Polyporales</taxon>
        <taxon>Fomitopsis</taxon>
    </lineage>
</organism>
<protein>
    <submittedName>
        <fullName evidence="2">Uncharacterized protein</fullName>
    </submittedName>
</protein>
<reference evidence="2 3" key="1">
    <citation type="journal article" date="2012" name="Science">
        <title>The Paleozoic origin of enzymatic lignin decomposition reconstructed from 31 fungal genomes.</title>
        <authorList>
            <person name="Floudas D."/>
            <person name="Binder M."/>
            <person name="Riley R."/>
            <person name="Barry K."/>
            <person name="Blanchette R.A."/>
            <person name="Henrissat B."/>
            <person name="Martinez A.T."/>
            <person name="Otillar R."/>
            <person name="Spatafora J.W."/>
            <person name="Yadav J.S."/>
            <person name="Aerts A."/>
            <person name="Benoit I."/>
            <person name="Boyd A."/>
            <person name="Carlson A."/>
            <person name="Copeland A."/>
            <person name="Coutinho P.M."/>
            <person name="de Vries R.P."/>
            <person name="Ferreira P."/>
            <person name="Findley K."/>
            <person name="Foster B."/>
            <person name="Gaskell J."/>
            <person name="Glotzer D."/>
            <person name="Gorecki P."/>
            <person name="Heitman J."/>
            <person name="Hesse C."/>
            <person name="Hori C."/>
            <person name="Igarashi K."/>
            <person name="Jurgens J.A."/>
            <person name="Kallen N."/>
            <person name="Kersten P."/>
            <person name="Kohler A."/>
            <person name="Kuees U."/>
            <person name="Kumar T.K.A."/>
            <person name="Kuo A."/>
            <person name="LaButti K."/>
            <person name="Larrondo L.F."/>
            <person name="Lindquist E."/>
            <person name="Ling A."/>
            <person name="Lombard V."/>
            <person name="Lucas S."/>
            <person name="Lundell T."/>
            <person name="Martin R."/>
            <person name="McLaughlin D.J."/>
            <person name="Morgenstern I."/>
            <person name="Morin E."/>
            <person name="Murat C."/>
            <person name="Nagy L.G."/>
            <person name="Nolan M."/>
            <person name="Ohm R.A."/>
            <person name="Patyshakuliyeva A."/>
            <person name="Rokas A."/>
            <person name="Ruiz-Duenas F.J."/>
            <person name="Sabat G."/>
            <person name="Salamov A."/>
            <person name="Samejima M."/>
            <person name="Schmutz J."/>
            <person name="Slot J.C."/>
            <person name="St John F."/>
            <person name="Stenlid J."/>
            <person name="Sun H."/>
            <person name="Sun S."/>
            <person name="Syed K."/>
            <person name="Tsang A."/>
            <person name="Wiebenga A."/>
            <person name="Young D."/>
            <person name="Pisabarro A."/>
            <person name="Eastwood D.C."/>
            <person name="Martin F."/>
            <person name="Cullen D."/>
            <person name="Grigoriev I.V."/>
            <person name="Hibbett D.S."/>
        </authorList>
    </citation>
    <scope>NUCLEOTIDE SEQUENCE</scope>
    <source>
        <strain evidence="3">FP-58527</strain>
    </source>
</reference>
<feature type="transmembrane region" description="Helical" evidence="1">
    <location>
        <begin position="20"/>
        <end position="40"/>
    </location>
</feature>
<dbReference type="HOGENOM" id="CLU_1461350_0_0_1"/>
<dbReference type="STRING" id="743788.S8E900"/>
<sequence>MYYFRTYREDSRKIKCLMLIYWSQQVVAWMVIITAKIIATLVVQNVLGWITLFSVHCFYIHNLNRCHTGSINPRPVCGSIVISFALYLKNKMGHITFTSLPFFGGHCLLQRVLLVVGQKKCIVQFIALGTYIYDMKTGVTNVTAIMYYVEVPVYLNSAMVVLNMRKYVREPLAETTAGTGVSFPC</sequence>
<gene>
    <name evidence="2" type="ORF">FOMPIDRAFT_113558</name>
</gene>